<feature type="domain" description="Thiamine phosphate synthase/TenI" evidence="3">
    <location>
        <begin position="63"/>
        <end position="180"/>
    </location>
</feature>
<organism evidence="5">
    <name type="scientific">Mucochytrium quahogii</name>
    <dbReference type="NCBI Taxonomy" id="96639"/>
    <lineage>
        <taxon>Eukaryota</taxon>
        <taxon>Sar</taxon>
        <taxon>Stramenopiles</taxon>
        <taxon>Bigyra</taxon>
        <taxon>Labyrinthulomycetes</taxon>
        <taxon>Thraustochytrida</taxon>
        <taxon>Thraustochytriidae</taxon>
        <taxon>Mucochytrium</taxon>
    </lineage>
</organism>
<protein>
    <recommendedName>
        <fullName evidence="3">Thiamine phosphate synthase/TenI domain-containing protein</fullName>
    </recommendedName>
</protein>
<dbReference type="SUPFAM" id="SSF51391">
    <property type="entry name" value="Thiamin phosphate synthase"/>
    <property type="match status" value="1"/>
</dbReference>
<dbReference type="GO" id="GO:0009228">
    <property type="term" value="P:thiamine biosynthetic process"/>
    <property type="evidence" value="ECO:0007669"/>
    <property type="project" value="UniProtKB-KW"/>
</dbReference>
<evidence type="ECO:0000259" key="3">
    <source>
        <dbReference type="Pfam" id="PF02581"/>
    </source>
</evidence>
<dbReference type="EMBL" id="HBHK01026056">
    <property type="protein sequence ID" value="CAD9705701.1"/>
    <property type="molecule type" value="Transcribed_RNA"/>
</dbReference>
<accession>A0A7S2SP08</accession>
<dbReference type="PANTHER" id="PTHR20857:SF15">
    <property type="entry name" value="THIAMINE-PHOSPHATE SYNTHASE"/>
    <property type="match status" value="1"/>
</dbReference>
<dbReference type="PANTHER" id="PTHR20857">
    <property type="entry name" value="THIAMINE-PHOSPHATE PYROPHOSPHORYLASE"/>
    <property type="match status" value="1"/>
</dbReference>
<dbReference type="InterPro" id="IPR013785">
    <property type="entry name" value="Aldolase_TIM"/>
</dbReference>
<dbReference type="InterPro" id="IPR036206">
    <property type="entry name" value="ThiamineP_synth_sf"/>
</dbReference>
<name>A0A7S2SP08_9STRA</name>
<evidence type="ECO:0000313" key="4">
    <source>
        <dbReference type="EMBL" id="CAD9705701.1"/>
    </source>
</evidence>
<dbReference type="Gene3D" id="3.20.20.70">
    <property type="entry name" value="Aldolase class I"/>
    <property type="match status" value="1"/>
</dbReference>
<evidence type="ECO:0000256" key="2">
    <source>
        <dbReference type="ARBA" id="ARBA00022977"/>
    </source>
</evidence>
<dbReference type="CDD" id="cd00564">
    <property type="entry name" value="TMP_TenI"/>
    <property type="match status" value="1"/>
</dbReference>
<evidence type="ECO:0000313" key="5">
    <source>
        <dbReference type="EMBL" id="CAD9705704.1"/>
    </source>
</evidence>
<sequence length="202" mass="22538">MERVFILTSPDAGVPDEAHKISRLAALDGVNVVVRKPGWDEQQVDDLMATILANDDGPALIRNSIIVHRYPGVCKRYRCKGVHLTSNQSVQEAQGVEIVGRSTHSVEEIFEFDGKVAYMFLSPIYNSISKQGYCSNFTPEQLERLFAKHKFQSKIVALGGVKPDNMSSTLEMGFDAVAILGFVWECSDFECIFDSLKDFPSR</sequence>
<proteinExistence type="predicted"/>
<dbReference type="Pfam" id="PF02581">
    <property type="entry name" value="TMP-TENI"/>
    <property type="match status" value="1"/>
</dbReference>
<dbReference type="GO" id="GO:0004789">
    <property type="term" value="F:thiamine-phosphate diphosphorylase activity"/>
    <property type="evidence" value="ECO:0007669"/>
    <property type="project" value="TreeGrafter"/>
</dbReference>
<evidence type="ECO:0000256" key="1">
    <source>
        <dbReference type="ARBA" id="ARBA00004948"/>
    </source>
</evidence>
<dbReference type="GO" id="GO:0005737">
    <property type="term" value="C:cytoplasm"/>
    <property type="evidence" value="ECO:0007669"/>
    <property type="project" value="TreeGrafter"/>
</dbReference>
<keyword evidence="2" id="KW-0784">Thiamine biosynthesis</keyword>
<reference evidence="5" key="1">
    <citation type="submission" date="2021-01" db="EMBL/GenBank/DDBJ databases">
        <authorList>
            <person name="Corre E."/>
            <person name="Pelletier E."/>
            <person name="Niang G."/>
            <person name="Scheremetjew M."/>
            <person name="Finn R."/>
            <person name="Kale V."/>
            <person name="Holt S."/>
            <person name="Cochrane G."/>
            <person name="Meng A."/>
            <person name="Brown T."/>
            <person name="Cohen L."/>
        </authorList>
    </citation>
    <scope>NUCLEOTIDE SEQUENCE</scope>
    <source>
        <strain evidence="5">NY070348D</strain>
    </source>
</reference>
<comment type="pathway">
    <text evidence="1">Cofactor biosynthesis; thiamine diphosphate biosynthesis.</text>
</comment>
<dbReference type="AlphaFoldDB" id="A0A7S2SP08"/>
<dbReference type="InterPro" id="IPR022998">
    <property type="entry name" value="ThiamineP_synth_TenI"/>
</dbReference>
<dbReference type="EMBL" id="HBHK01026058">
    <property type="protein sequence ID" value="CAD9705704.1"/>
    <property type="molecule type" value="Transcribed_RNA"/>
</dbReference>
<gene>
    <name evidence="4" type="ORF">QSP1433_LOCUS16390</name>
    <name evidence="5" type="ORF">QSP1433_LOCUS16392</name>
</gene>